<dbReference type="OrthoDB" id="2020070at2759"/>
<dbReference type="eggNOG" id="ENOG502RZ3A">
    <property type="taxonomic scope" value="Eukaryota"/>
</dbReference>
<dbReference type="GeneID" id="19154395"/>
<protein>
    <recommendedName>
        <fullName evidence="1">LYC1 C-terminal domain-containing protein</fullName>
    </recommendedName>
</protein>
<gene>
    <name evidence="2" type="ORF">COCCADRAFT_97564</name>
</gene>
<name>W6Y5H9_COCC2</name>
<proteinExistence type="predicted"/>
<keyword evidence="3" id="KW-1185">Reference proteome</keyword>
<dbReference type="Proteomes" id="UP000053841">
    <property type="component" value="Unassembled WGS sequence"/>
</dbReference>
<dbReference type="KEGG" id="bze:COCCADRAFT_97564"/>
<dbReference type="Pfam" id="PF22998">
    <property type="entry name" value="GNAT_LYC1-like"/>
    <property type="match status" value="1"/>
</dbReference>
<reference evidence="2 3" key="1">
    <citation type="journal article" date="2013" name="PLoS Genet.">
        <title>Comparative genome structure, secondary metabolite, and effector coding capacity across Cochliobolus pathogens.</title>
        <authorList>
            <person name="Condon B.J."/>
            <person name="Leng Y."/>
            <person name="Wu D."/>
            <person name="Bushley K.E."/>
            <person name="Ohm R.A."/>
            <person name="Otillar R."/>
            <person name="Martin J."/>
            <person name="Schackwitz W."/>
            <person name="Grimwood J."/>
            <person name="MohdZainudin N."/>
            <person name="Xue C."/>
            <person name="Wang R."/>
            <person name="Manning V.A."/>
            <person name="Dhillon B."/>
            <person name="Tu Z.J."/>
            <person name="Steffenson B.J."/>
            <person name="Salamov A."/>
            <person name="Sun H."/>
            <person name="Lowry S."/>
            <person name="LaButti K."/>
            <person name="Han J."/>
            <person name="Copeland A."/>
            <person name="Lindquist E."/>
            <person name="Barry K."/>
            <person name="Schmutz J."/>
            <person name="Baker S.E."/>
            <person name="Ciuffetti L.M."/>
            <person name="Grigoriev I.V."/>
            <person name="Zhong S."/>
            <person name="Turgeon B.G."/>
        </authorList>
    </citation>
    <scope>NUCLEOTIDE SEQUENCE [LARGE SCALE GENOMIC DNA]</scope>
    <source>
        <strain evidence="2 3">26-R-13</strain>
    </source>
</reference>
<dbReference type="SUPFAM" id="SSF55729">
    <property type="entry name" value="Acyl-CoA N-acyltransferases (Nat)"/>
    <property type="match status" value="1"/>
</dbReference>
<accession>W6Y5H9</accession>
<dbReference type="AlphaFoldDB" id="W6Y5H9"/>
<dbReference type="InterPro" id="IPR016181">
    <property type="entry name" value="Acyl_CoA_acyltransferase"/>
</dbReference>
<dbReference type="PANTHER" id="PTHR34815">
    <property type="entry name" value="LYSINE ACETYLTRANSFERASE"/>
    <property type="match status" value="1"/>
</dbReference>
<sequence>MAITDNLPKSDSPSLALVHPSDAEKLLQFKLNAEEWCGALKVPAYLRREDVLAATEMTRDGGLSYWILVDTSLPNNPLDPQSRTRLPLASCETYRKKAWVWQEGTLKEVICHGVGSVFCANHLRKRGYAQRMMTELGEILKTYQTEDGTECLFSVLYSDIGKKFYNTFGWEPFSSSHVSIPGTVSQGTSSLPTARPLYAQDLQDLCETDVALVRRDLESRPKGSNAAVALIPNIETIRWHHAREEFVGNELHSKKPQIKGAVVGTEKGKRVWCYWTRMWYNQDPADTKGNTLYILRLVIEDGGWEGSSSHGNGTARDDSHEDAVAALLAMAQREAEEWKMEKVEMWSPSATALAAARKLHPSANVVHRDVDSVPSLRWFPEHQGPVADKMDWVANEKYAWC</sequence>
<dbReference type="EMBL" id="KI964622">
    <property type="protein sequence ID" value="EUC32905.1"/>
    <property type="molecule type" value="Genomic_DNA"/>
</dbReference>
<dbReference type="HOGENOM" id="CLU_038171_1_0_1"/>
<dbReference type="STRING" id="930089.W6Y5H9"/>
<dbReference type="PANTHER" id="PTHR34815:SF4">
    <property type="entry name" value="N-ACETYLTRANSFERASE DOMAIN-CONTAINING PROTEIN"/>
    <property type="match status" value="1"/>
</dbReference>
<evidence type="ECO:0000259" key="1">
    <source>
        <dbReference type="Pfam" id="PF22998"/>
    </source>
</evidence>
<dbReference type="InterPro" id="IPR053013">
    <property type="entry name" value="LAT"/>
</dbReference>
<dbReference type="RefSeq" id="XP_007712829.1">
    <property type="nucleotide sequence ID" value="XM_007714639.1"/>
</dbReference>
<dbReference type="InterPro" id="IPR055100">
    <property type="entry name" value="GNAT_LYC1-like"/>
</dbReference>
<evidence type="ECO:0000313" key="2">
    <source>
        <dbReference type="EMBL" id="EUC32905.1"/>
    </source>
</evidence>
<evidence type="ECO:0000313" key="3">
    <source>
        <dbReference type="Proteomes" id="UP000053841"/>
    </source>
</evidence>
<dbReference type="Gene3D" id="3.40.630.30">
    <property type="match status" value="1"/>
</dbReference>
<feature type="domain" description="LYC1 C-terminal" evidence="1">
    <location>
        <begin position="177"/>
        <end position="401"/>
    </location>
</feature>
<organism evidence="2 3">
    <name type="scientific">Cochliobolus carbonum (strain 26-R-13)</name>
    <name type="common">Maize leaf spot fungus</name>
    <name type="synonym">Bipolaris zeicola</name>
    <dbReference type="NCBI Taxonomy" id="930089"/>
    <lineage>
        <taxon>Eukaryota</taxon>
        <taxon>Fungi</taxon>
        <taxon>Dikarya</taxon>
        <taxon>Ascomycota</taxon>
        <taxon>Pezizomycotina</taxon>
        <taxon>Dothideomycetes</taxon>
        <taxon>Pleosporomycetidae</taxon>
        <taxon>Pleosporales</taxon>
        <taxon>Pleosporineae</taxon>
        <taxon>Pleosporaceae</taxon>
        <taxon>Bipolaris</taxon>
    </lineage>
</organism>